<keyword evidence="1" id="KW-0812">Transmembrane</keyword>
<organism evidence="2 3">
    <name type="scientific">Candidatus Methanoperedens nitratireducens</name>
    <dbReference type="NCBI Taxonomy" id="1392998"/>
    <lineage>
        <taxon>Archaea</taxon>
        <taxon>Methanobacteriati</taxon>
        <taxon>Methanobacteriota</taxon>
        <taxon>Stenosarchaea group</taxon>
        <taxon>Methanomicrobia</taxon>
        <taxon>Methanosarcinales</taxon>
        <taxon>ANME-2 cluster</taxon>
        <taxon>Candidatus Methanoperedentaceae</taxon>
        <taxon>Candidatus Methanoperedens</taxon>
    </lineage>
</organism>
<evidence type="ECO:0000313" key="2">
    <source>
        <dbReference type="EMBL" id="KPQ42710.1"/>
    </source>
</evidence>
<evidence type="ECO:0000256" key="1">
    <source>
        <dbReference type="SAM" id="Phobius"/>
    </source>
</evidence>
<name>A0A0P8C7G9_9EURY</name>
<keyword evidence="1" id="KW-1133">Transmembrane helix</keyword>
<accession>A0A0P8C7G9</accession>
<sequence length="270" mass="29738">MKRIVSIIFFIIILSSPVLGAYPDVYFTKISIDGVNTDSNGLKLLLRASERHSGAHFQPYVVNVNFILIDHEKTIFSEKVRQVSVGETIGGTAEIVQPWYVSLEEGKNYTALAEIYLVENGKVDYLTTASANFTAIMDAKIEDIYGDSIGASATVKGESMVPLDAKIIFTLKQDGIVLEIREAKAPYIMSNDQEKTVDVLWSKSLQPGEYVIATELRGDDTIARYDKAITVDKKQIPVTPATPTPAAPGFQLYFAVGALLVIILARRNMK</sequence>
<dbReference type="Proteomes" id="UP000050360">
    <property type="component" value="Unassembled WGS sequence"/>
</dbReference>
<keyword evidence="1" id="KW-0472">Membrane</keyword>
<protein>
    <submittedName>
        <fullName evidence="2">Uncharacterized protein</fullName>
    </submittedName>
</protein>
<gene>
    <name evidence="2" type="ORF">MPEBLZ_02727</name>
</gene>
<proteinExistence type="predicted"/>
<dbReference type="EMBL" id="LKCM01000209">
    <property type="protein sequence ID" value="KPQ42710.1"/>
    <property type="molecule type" value="Genomic_DNA"/>
</dbReference>
<comment type="caution">
    <text evidence="2">The sequence shown here is derived from an EMBL/GenBank/DDBJ whole genome shotgun (WGS) entry which is preliminary data.</text>
</comment>
<feature type="transmembrane region" description="Helical" evidence="1">
    <location>
        <begin position="246"/>
        <end position="265"/>
    </location>
</feature>
<evidence type="ECO:0000313" key="3">
    <source>
        <dbReference type="Proteomes" id="UP000050360"/>
    </source>
</evidence>
<reference evidence="2 3" key="1">
    <citation type="submission" date="2015-09" db="EMBL/GenBank/DDBJ databases">
        <title>A metagenomics-based metabolic model of nitrate-dependent anaerobic oxidation of methane by Methanoperedens-like archaea.</title>
        <authorList>
            <person name="Arshad A."/>
            <person name="Speth D.R."/>
            <person name="De Graaf R.M."/>
            <person name="Op Den Camp H.J."/>
            <person name="Jetten M.S."/>
            <person name="Welte C.U."/>
        </authorList>
    </citation>
    <scope>NUCLEOTIDE SEQUENCE [LARGE SCALE GENOMIC DNA]</scope>
</reference>
<dbReference type="AlphaFoldDB" id="A0A0P8C7G9"/>